<feature type="compositionally biased region" description="Basic residues" evidence="1">
    <location>
        <begin position="443"/>
        <end position="461"/>
    </location>
</feature>
<dbReference type="Proteomes" id="UP000663870">
    <property type="component" value="Unassembled WGS sequence"/>
</dbReference>
<dbReference type="PANTHER" id="PTHR45749:SF21">
    <property type="entry name" value="DUF4371 DOMAIN-CONTAINING PROTEIN"/>
    <property type="match status" value="1"/>
</dbReference>
<feature type="compositionally biased region" description="Low complexity" evidence="1">
    <location>
        <begin position="10"/>
        <end position="40"/>
    </location>
</feature>
<evidence type="ECO:0000313" key="3">
    <source>
        <dbReference type="EMBL" id="CAF1240604.1"/>
    </source>
</evidence>
<protein>
    <recommendedName>
        <fullName evidence="2">TTF-type domain-containing protein</fullName>
    </recommendedName>
</protein>
<name>A0A814Z9F2_9BILA</name>
<accession>A0A814Z9F2</accession>
<evidence type="ECO:0000313" key="6">
    <source>
        <dbReference type="Proteomes" id="UP000663870"/>
    </source>
</evidence>
<dbReference type="EMBL" id="CAJNOH010001673">
    <property type="protein sequence ID" value="CAF1240604.1"/>
    <property type="molecule type" value="Genomic_DNA"/>
</dbReference>
<dbReference type="AlphaFoldDB" id="A0A814Z9F2"/>
<sequence>MAPRDGIIDRTSTTPETSSSRAPTTSRTSSSTTPTTSGTSKIQSIHVNDVAANNTSESLISVVNTSSLLDKISHLSMNSDKATLCNSFQNIAITSTDSISSNEPDESLVFFESNADIQSSDDPEHNQIQHATPGNSEINQRDMLATYLFQIEFHLKSCQNLIKDSTRNDIPHKEFVEKTRSFVFELKTILDSLDTTCHEQIEKMNAQFSNVEFVCRKSDDAISRDPAYWPTNGKFTEEELRYLIHKGPMQPVLNDYPKNLSLVAQKTTCKFVPKWFNEYPMLEYSESSDRAFCFACRLFHKGPGSEKADLAWIKTGLQSWSKMKGKGKGKKGKLEQHFTSSSHMSSMYRLSVFKNKHLNVEHLIDANHRLASQKEESIFQINKKIIETFFDCTLFLAKQGLAFRRDPQEHDAQGRWYETLSPTQVLTGQQQQQQPQEHGEEKKKKKSRGNRRAQRLRRRLRQQGIDPDTITQLVNQRINSQQQEQHDEAIQNDQIPQSTQRKDKYDNSTVKKSIKRKRNETSANTIDKSLSQLSISQPSPKKQKMANNEIDQVTTNGTSETQRSKSKKQINRNNDASDIPDYLKVSNRIFKKMLISSLEGAKEIVKILNSKDKINYIRQYAHLIHRLFYVQLQESQWKYYYDIGIQENIWSGRVSKKWAAMNSMNYTYGRSKTLIVQRLKAIERQLQQASQALQQFGNQPLPQCLSEINPPLDFEKISAMVTAVVRKGQHKLKQQFEHNKKMLKLDSTDHRLVQQVYGLKPNKQQIRSIRNIWKAIQNKKQMEEQIEILKHRIHSNCLPPAFNLLDYSLDKIDNILSRSKQSATDDKDNQQQTILAARRLKKIGRFKYDMLELSIAAGEQKVRYYDKIAKKEKKKLISITNKLKKNNFDSDIFKQLMAAIEAREKHMIERADYVTQQKLKSFFDEAPVSQNDTMDTDGVGANHN</sequence>
<feature type="compositionally biased region" description="Low complexity" evidence="1">
    <location>
        <begin position="528"/>
        <end position="540"/>
    </location>
</feature>
<gene>
    <name evidence="4" type="ORF">JXQ802_LOCUS41703</name>
    <name evidence="3" type="ORF">PYM288_LOCUS26855</name>
</gene>
<feature type="region of interest" description="Disordered" evidence="1">
    <location>
        <begin position="1"/>
        <end position="41"/>
    </location>
</feature>
<evidence type="ECO:0000259" key="2">
    <source>
        <dbReference type="SMART" id="SM00597"/>
    </source>
</evidence>
<feature type="domain" description="TTF-type" evidence="2">
    <location>
        <begin position="267"/>
        <end position="359"/>
    </location>
</feature>
<dbReference type="SMART" id="SM00597">
    <property type="entry name" value="ZnF_TTF"/>
    <property type="match status" value="1"/>
</dbReference>
<comment type="caution">
    <text evidence="3">The sequence shown here is derived from an EMBL/GenBank/DDBJ whole genome shotgun (WGS) entry which is preliminary data.</text>
</comment>
<evidence type="ECO:0000313" key="5">
    <source>
        <dbReference type="Proteomes" id="UP000663854"/>
    </source>
</evidence>
<evidence type="ECO:0000256" key="1">
    <source>
        <dbReference type="SAM" id="MobiDB-lite"/>
    </source>
</evidence>
<dbReference type="PANTHER" id="PTHR45749">
    <property type="match status" value="1"/>
</dbReference>
<feature type="region of interest" description="Disordered" evidence="1">
    <location>
        <begin position="424"/>
        <end position="577"/>
    </location>
</feature>
<keyword evidence="6" id="KW-1185">Reference proteome</keyword>
<dbReference type="InterPro" id="IPR006580">
    <property type="entry name" value="Znf_TTF"/>
</dbReference>
<organism evidence="3 5">
    <name type="scientific">Rotaria sordida</name>
    <dbReference type="NCBI Taxonomy" id="392033"/>
    <lineage>
        <taxon>Eukaryota</taxon>
        <taxon>Metazoa</taxon>
        <taxon>Spiralia</taxon>
        <taxon>Gnathifera</taxon>
        <taxon>Rotifera</taxon>
        <taxon>Eurotatoria</taxon>
        <taxon>Bdelloidea</taxon>
        <taxon>Philodinida</taxon>
        <taxon>Philodinidae</taxon>
        <taxon>Rotaria</taxon>
    </lineage>
</organism>
<evidence type="ECO:0000313" key="4">
    <source>
        <dbReference type="EMBL" id="CAF1522926.1"/>
    </source>
</evidence>
<feature type="compositionally biased region" description="Polar residues" evidence="1">
    <location>
        <begin position="469"/>
        <end position="483"/>
    </location>
</feature>
<feature type="compositionally biased region" description="Polar residues" evidence="1">
    <location>
        <begin position="545"/>
        <end position="561"/>
    </location>
</feature>
<dbReference type="Proteomes" id="UP000663854">
    <property type="component" value="Unassembled WGS sequence"/>
</dbReference>
<reference evidence="3" key="1">
    <citation type="submission" date="2021-02" db="EMBL/GenBank/DDBJ databases">
        <authorList>
            <person name="Nowell W R."/>
        </authorList>
    </citation>
    <scope>NUCLEOTIDE SEQUENCE</scope>
</reference>
<proteinExistence type="predicted"/>
<dbReference type="EMBL" id="CAJNOL010002694">
    <property type="protein sequence ID" value="CAF1522926.1"/>
    <property type="molecule type" value="Genomic_DNA"/>
</dbReference>